<evidence type="ECO:0000313" key="1">
    <source>
        <dbReference type="EMBL" id="GBM53224.1"/>
    </source>
</evidence>
<dbReference type="OrthoDB" id="7542570at2759"/>
<name>A0A4Y2GMC0_ARAVE</name>
<dbReference type="AlphaFoldDB" id="A0A4Y2GMC0"/>
<gene>
    <name evidence="1" type="ORF">AVEN_14243_1</name>
</gene>
<keyword evidence="2" id="KW-1185">Reference proteome</keyword>
<sequence length="80" mass="9293">MYDEERSRRPSVITEDLVQKVDGEVLENRRFTISTLSNEFPQVSGCVLYGTVTEHLNYRDNSKRNKLEGRKLICGLLNEM</sequence>
<organism evidence="1 2">
    <name type="scientific">Araneus ventricosus</name>
    <name type="common">Orbweaver spider</name>
    <name type="synonym">Epeira ventricosa</name>
    <dbReference type="NCBI Taxonomy" id="182803"/>
    <lineage>
        <taxon>Eukaryota</taxon>
        <taxon>Metazoa</taxon>
        <taxon>Ecdysozoa</taxon>
        <taxon>Arthropoda</taxon>
        <taxon>Chelicerata</taxon>
        <taxon>Arachnida</taxon>
        <taxon>Araneae</taxon>
        <taxon>Araneomorphae</taxon>
        <taxon>Entelegynae</taxon>
        <taxon>Araneoidea</taxon>
        <taxon>Araneidae</taxon>
        <taxon>Araneus</taxon>
    </lineage>
</organism>
<comment type="caution">
    <text evidence="1">The sequence shown here is derived from an EMBL/GenBank/DDBJ whole genome shotgun (WGS) entry which is preliminary data.</text>
</comment>
<protein>
    <submittedName>
        <fullName evidence="1">Uncharacterized protein</fullName>
    </submittedName>
</protein>
<dbReference type="Proteomes" id="UP000499080">
    <property type="component" value="Unassembled WGS sequence"/>
</dbReference>
<evidence type="ECO:0000313" key="2">
    <source>
        <dbReference type="Proteomes" id="UP000499080"/>
    </source>
</evidence>
<dbReference type="EMBL" id="BGPR01001410">
    <property type="protein sequence ID" value="GBM53224.1"/>
    <property type="molecule type" value="Genomic_DNA"/>
</dbReference>
<reference evidence="1 2" key="1">
    <citation type="journal article" date="2019" name="Sci. Rep.">
        <title>Orb-weaving spider Araneus ventricosus genome elucidates the spidroin gene catalogue.</title>
        <authorList>
            <person name="Kono N."/>
            <person name="Nakamura H."/>
            <person name="Ohtoshi R."/>
            <person name="Moran D.A.P."/>
            <person name="Shinohara A."/>
            <person name="Yoshida Y."/>
            <person name="Fujiwara M."/>
            <person name="Mori M."/>
            <person name="Tomita M."/>
            <person name="Arakawa K."/>
        </authorList>
    </citation>
    <scope>NUCLEOTIDE SEQUENCE [LARGE SCALE GENOMIC DNA]</scope>
</reference>
<accession>A0A4Y2GMC0</accession>
<proteinExistence type="predicted"/>